<reference evidence="2 3" key="1">
    <citation type="submission" date="2022-02" db="EMBL/GenBank/DDBJ databases">
        <title>Phenotypic, genotypic and serological characterization of Edwardsiella ictaluri from catfish and ornamental fish species.</title>
        <authorList>
            <person name="Rose D."/>
            <person name="Tekedar H.C."/>
            <person name="Waldbieser G.C."/>
            <person name="Aarattuthodi S."/>
            <person name="Griffin M.J."/>
        </authorList>
    </citation>
    <scope>NUCLEOTIDE SEQUENCE [LARGE SCALE GENOMIC DNA]</scope>
    <source>
        <strain evidence="2 3">13 TAL-140 K3</strain>
    </source>
</reference>
<dbReference type="RefSeq" id="WP_049640239.1">
    <property type="nucleotide sequence ID" value="NZ_CP113159.1"/>
</dbReference>
<name>A0ABY8GDN6_EDWIC</name>
<evidence type="ECO:0000313" key="2">
    <source>
        <dbReference type="EMBL" id="WFN95555.1"/>
    </source>
</evidence>
<feature type="chain" id="PRO_5046998662" evidence="1">
    <location>
        <begin position="21"/>
        <end position="142"/>
    </location>
</feature>
<organism evidence="2 3">
    <name type="scientific">Edwardsiella ictaluri</name>
    <dbReference type="NCBI Taxonomy" id="67780"/>
    <lineage>
        <taxon>Bacteria</taxon>
        <taxon>Pseudomonadati</taxon>
        <taxon>Pseudomonadota</taxon>
        <taxon>Gammaproteobacteria</taxon>
        <taxon>Enterobacterales</taxon>
        <taxon>Hafniaceae</taxon>
        <taxon>Edwardsiella</taxon>
    </lineage>
</organism>
<keyword evidence="3" id="KW-1185">Reference proteome</keyword>
<sequence>MRFLAMFGVLFGIYMPDATADCWVVTNLSGYGARASDNYDFDKDQITNGVFHVSIYGKDGNVTSVGKSVMAGELLYMSISSNTLIGLYSDERLTMLETWSITHNKKVLYTKVINSIDNKWSASRSMTGDVVGLCETKLIQYK</sequence>
<gene>
    <name evidence="2" type="ORF">MAY91_11415</name>
</gene>
<keyword evidence="1" id="KW-0732">Signal</keyword>
<evidence type="ECO:0000313" key="3">
    <source>
        <dbReference type="Proteomes" id="UP001222680"/>
    </source>
</evidence>
<dbReference type="EMBL" id="CP092014">
    <property type="protein sequence ID" value="WFN95555.1"/>
    <property type="molecule type" value="Genomic_DNA"/>
</dbReference>
<feature type="signal peptide" evidence="1">
    <location>
        <begin position="1"/>
        <end position="20"/>
    </location>
</feature>
<evidence type="ECO:0000256" key="1">
    <source>
        <dbReference type="SAM" id="SignalP"/>
    </source>
</evidence>
<proteinExistence type="predicted"/>
<dbReference type="Proteomes" id="UP001222680">
    <property type="component" value="Chromosome"/>
</dbReference>
<protein>
    <submittedName>
        <fullName evidence="2">Uncharacterized protein</fullName>
    </submittedName>
</protein>
<accession>A0ABY8GDN6</accession>